<evidence type="ECO:0000313" key="2">
    <source>
        <dbReference type="EMBL" id="USG67718.1"/>
    </source>
</evidence>
<accession>A0ABY4WNJ9</accession>
<proteinExistence type="predicted"/>
<gene>
    <name evidence="2" type="primary">ligD</name>
    <name evidence="2" type="ORF">NDK47_10740</name>
</gene>
<feature type="domain" description="DNA ligase D polymerase" evidence="1">
    <location>
        <begin position="33"/>
        <end position="278"/>
    </location>
</feature>
<name>A0ABY4WNJ9_9BACL</name>
<dbReference type="PANTHER" id="PTHR42705:SF2">
    <property type="entry name" value="BIFUNCTIONAL NON-HOMOLOGOUS END JOINING PROTEIN LIGD"/>
    <property type="match status" value="1"/>
</dbReference>
<dbReference type="Proteomes" id="UP001056500">
    <property type="component" value="Chromosome"/>
</dbReference>
<dbReference type="PANTHER" id="PTHR42705">
    <property type="entry name" value="BIFUNCTIONAL NON-HOMOLOGOUS END JOINING PROTEIN LIGD"/>
    <property type="match status" value="1"/>
</dbReference>
<keyword evidence="3" id="KW-1185">Reference proteome</keyword>
<dbReference type="RefSeq" id="WP_251874815.1">
    <property type="nucleotide sequence ID" value="NZ_CP098755.1"/>
</dbReference>
<evidence type="ECO:0000259" key="1">
    <source>
        <dbReference type="Pfam" id="PF21686"/>
    </source>
</evidence>
<dbReference type="EMBL" id="CP098755">
    <property type="protein sequence ID" value="USG67718.1"/>
    <property type="molecule type" value="Genomic_DNA"/>
</dbReference>
<dbReference type="InterPro" id="IPR052171">
    <property type="entry name" value="NHEJ_LigD"/>
</dbReference>
<dbReference type="Pfam" id="PF21686">
    <property type="entry name" value="LigD_Prim-Pol"/>
    <property type="match status" value="1"/>
</dbReference>
<dbReference type="NCBIfam" id="TIGR02778">
    <property type="entry name" value="ligD_pol"/>
    <property type="match status" value="1"/>
</dbReference>
<protein>
    <submittedName>
        <fullName evidence="2">Non-homologous end-joining DNA ligase</fullName>
        <ecNumber evidence="2">6.5.1.1</ecNumber>
    </submittedName>
</protein>
<organism evidence="2 3">
    <name type="scientific">Brevibacillus ruminantium</name>
    <dbReference type="NCBI Taxonomy" id="2950604"/>
    <lineage>
        <taxon>Bacteria</taxon>
        <taxon>Bacillati</taxon>
        <taxon>Bacillota</taxon>
        <taxon>Bacilli</taxon>
        <taxon>Bacillales</taxon>
        <taxon>Paenibacillaceae</taxon>
        <taxon>Brevibacillus</taxon>
    </lineage>
</organism>
<reference evidence="2" key="1">
    <citation type="submission" date="2022-06" db="EMBL/GenBank/DDBJ databases">
        <title>Genome sequencing of Brevibacillus sp. BB3-R1.</title>
        <authorList>
            <person name="Heo J."/>
            <person name="Lee D."/>
            <person name="Won M."/>
            <person name="Han B.-H."/>
            <person name="Hong S.-B."/>
            <person name="Kwon S.-W."/>
        </authorList>
    </citation>
    <scope>NUCLEOTIDE SEQUENCE</scope>
    <source>
        <strain evidence="2">BB3-R1</strain>
    </source>
</reference>
<keyword evidence="2" id="KW-0436">Ligase</keyword>
<dbReference type="Gene3D" id="3.90.920.10">
    <property type="entry name" value="DNA primase, PRIM domain"/>
    <property type="match status" value="1"/>
</dbReference>
<dbReference type="EC" id="6.5.1.1" evidence="2"/>
<dbReference type="InterPro" id="IPR014145">
    <property type="entry name" value="LigD_pol_dom"/>
</dbReference>
<sequence>MPTLATDLTVTVEGKELTITNPSKMLWPEANVTKWDYIRYLLDVATPFLAYTKDRLLTVIRYPHGIGDKHFYQKNLPDYAPDWIASKRWENTVFPLCNDVATMVWMANQAALEWHVSFHLAQDETPTELVFDLDPSTPDFEPVVETALLLKELLDELQLPVVPKTSGATGLQLYIPIEKRYTFEETRSVGHFLATYLAEKRPDLITLERLVKNRGTKLYIDYLQPWRGKTLTAPYSTRARKEATVSAPLLWEELPHIHPTDFTVHTLPSRLKQKGDLFQAVHDPNRRASLDSILLFLQKKK</sequence>
<dbReference type="GO" id="GO:0003910">
    <property type="term" value="F:DNA ligase (ATP) activity"/>
    <property type="evidence" value="ECO:0007669"/>
    <property type="project" value="UniProtKB-EC"/>
</dbReference>
<evidence type="ECO:0000313" key="3">
    <source>
        <dbReference type="Proteomes" id="UP001056500"/>
    </source>
</evidence>